<dbReference type="PANTHER" id="PTHR37984">
    <property type="entry name" value="PROTEIN CBG26694"/>
    <property type="match status" value="1"/>
</dbReference>
<keyword evidence="4" id="KW-1185">Reference proteome</keyword>
<comment type="caution">
    <text evidence="3">The sequence shown here is derived from an EMBL/GenBank/DDBJ whole genome shotgun (WGS) entry which is preliminary data.</text>
</comment>
<dbReference type="Proteomes" id="UP000762676">
    <property type="component" value="Unassembled WGS sequence"/>
</dbReference>
<dbReference type="InterPro" id="IPR000477">
    <property type="entry name" value="RT_dom"/>
</dbReference>
<dbReference type="EMBL" id="BMAT01013975">
    <property type="protein sequence ID" value="GFS23926.1"/>
    <property type="molecule type" value="Genomic_DNA"/>
</dbReference>
<keyword evidence="1" id="KW-0812">Transmembrane</keyword>
<evidence type="ECO:0000256" key="1">
    <source>
        <dbReference type="SAM" id="Phobius"/>
    </source>
</evidence>
<dbReference type="Gene3D" id="3.10.10.10">
    <property type="entry name" value="HIV Type 1 Reverse Transcriptase, subunit A, domain 1"/>
    <property type="match status" value="1"/>
</dbReference>
<organism evidence="3 4">
    <name type="scientific">Elysia marginata</name>
    <dbReference type="NCBI Taxonomy" id="1093978"/>
    <lineage>
        <taxon>Eukaryota</taxon>
        <taxon>Metazoa</taxon>
        <taxon>Spiralia</taxon>
        <taxon>Lophotrochozoa</taxon>
        <taxon>Mollusca</taxon>
        <taxon>Gastropoda</taxon>
        <taxon>Heterobranchia</taxon>
        <taxon>Euthyneura</taxon>
        <taxon>Panpulmonata</taxon>
        <taxon>Sacoglossa</taxon>
        <taxon>Placobranchoidea</taxon>
        <taxon>Plakobranchidae</taxon>
        <taxon>Elysia</taxon>
    </lineage>
</organism>
<feature type="domain" description="Reverse transcriptase" evidence="2">
    <location>
        <begin position="7"/>
        <end position="126"/>
    </location>
</feature>
<evidence type="ECO:0000313" key="4">
    <source>
        <dbReference type="Proteomes" id="UP000762676"/>
    </source>
</evidence>
<gene>
    <name evidence="3" type="ORF">ElyMa_006989700</name>
</gene>
<dbReference type="Gene3D" id="3.30.70.270">
    <property type="match status" value="1"/>
</dbReference>
<accession>A0AAV4JNN4</accession>
<dbReference type="AlphaFoldDB" id="A0AAV4JNN4"/>
<protein>
    <submittedName>
        <fullName evidence="3">Pol polyprotein</fullName>
    </submittedName>
</protein>
<dbReference type="Pfam" id="PF00078">
    <property type="entry name" value="RVT_1"/>
    <property type="match status" value="1"/>
</dbReference>
<dbReference type="InterPro" id="IPR050951">
    <property type="entry name" value="Retrovirus_Pol_polyprotein"/>
</dbReference>
<dbReference type="SUPFAM" id="SSF56672">
    <property type="entry name" value="DNA/RNA polymerases"/>
    <property type="match status" value="1"/>
</dbReference>
<reference evidence="3 4" key="1">
    <citation type="journal article" date="2021" name="Elife">
        <title>Chloroplast acquisition without the gene transfer in kleptoplastic sea slugs, Plakobranchus ocellatus.</title>
        <authorList>
            <person name="Maeda T."/>
            <person name="Takahashi S."/>
            <person name="Yoshida T."/>
            <person name="Shimamura S."/>
            <person name="Takaki Y."/>
            <person name="Nagai Y."/>
            <person name="Toyoda A."/>
            <person name="Suzuki Y."/>
            <person name="Arimoto A."/>
            <person name="Ishii H."/>
            <person name="Satoh N."/>
            <person name="Nishiyama T."/>
            <person name="Hasebe M."/>
            <person name="Maruyama T."/>
            <person name="Minagawa J."/>
            <person name="Obokata J."/>
            <person name="Shigenobu S."/>
        </authorList>
    </citation>
    <scope>NUCLEOTIDE SEQUENCE [LARGE SCALE GENOMIC DNA]</scope>
</reference>
<keyword evidence="1" id="KW-1133">Transmembrane helix</keyword>
<name>A0AAV4JNN4_9GAST</name>
<dbReference type="PANTHER" id="PTHR37984:SF13">
    <property type="entry name" value="RIBONUCLEASE H"/>
    <property type="match status" value="1"/>
</dbReference>
<dbReference type="InterPro" id="IPR043128">
    <property type="entry name" value="Rev_trsase/Diguanyl_cyclase"/>
</dbReference>
<feature type="transmembrane region" description="Helical" evidence="1">
    <location>
        <begin position="143"/>
        <end position="163"/>
    </location>
</feature>
<sequence>MILSNYKAVKLTEIDLSNAYKRIALDEQSKMCTINTHKGLYQYNRLVFGISSAPRVFQRTLQCSKKDIDNCVCYIDNIYLTGKQTRIIILQTLDIVLTRLETSGFRIRKEKCSFMKPEISFLGYRLKSQGVKPQIDKLLAMQVAHLAHLLAFLGTMTCCGLFVPNLSSELTVLFSLFE</sequence>
<proteinExistence type="predicted"/>
<keyword evidence="1" id="KW-0472">Membrane</keyword>
<evidence type="ECO:0000259" key="2">
    <source>
        <dbReference type="Pfam" id="PF00078"/>
    </source>
</evidence>
<dbReference type="CDD" id="cd01647">
    <property type="entry name" value="RT_LTR"/>
    <property type="match status" value="1"/>
</dbReference>
<evidence type="ECO:0000313" key="3">
    <source>
        <dbReference type="EMBL" id="GFS23926.1"/>
    </source>
</evidence>
<dbReference type="InterPro" id="IPR043502">
    <property type="entry name" value="DNA/RNA_pol_sf"/>
</dbReference>